<dbReference type="PANTHER" id="PTHR12902:SF1">
    <property type="entry name" value="WISKOTT-ALDRICH SYNDROME PROTEIN FAMILY MEMBER"/>
    <property type="match status" value="1"/>
</dbReference>
<feature type="compositionally biased region" description="Polar residues" evidence="2">
    <location>
        <begin position="206"/>
        <end position="215"/>
    </location>
</feature>
<protein>
    <recommendedName>
        <fullName evidence="3">WH2 domain-containing protein</fullName>
    </recommendedName>
</protein>
<evidence type="ECO:0000313" key="5">
    <source>
        <dbReference type="Proteomes" id="UP001497457"/>
    </source>
</evidence>
<evidence type="ECO:0000256" key="2">
    <source>
        <dbReference type="SAM" id="MobiDB-lite"/>
    </source>
</evidence>
<dbReference type="PROSITE" id="PS51082">
    <property type="entry name" value="WH2"/>
    <property type="match status" value="1"/>
</dbReference>
<feature type="region of interest" description="Disordered" evidence="2">
    <location>
        <begin position="449"/>
        <end position="531"/>
    </location>
</feature>
<dbReference type="InterPro" id="IPR028288">
    <property type="entry name" value="SCAR/WAVE_fam"/>
</dbReference>
<feature type="region of interest" description="Disordered" evidence="2">
    <location>
        <begin position="1451"/>
        <end position="1473"/>
    </location>
</feature>
<feature type="compositionally biased region" description="Basic residues" evidence="2">
    <location>
        <begin position="222"/>
        <end position="236"/>
    </location>
</feature>
<accession>A0ABC8YMA6</accession>
<dbReference type="InterPro" id="IPR003124">
    <property type="entry name" value="WH2_dom"/>
</dbReference>
<feature type="compositionally biased region" description="Low complexity" evidence="2">
    <location>
        <begin position="518"/>
        <end position="531"/>
    </location>
</feature>
<feature type="region of interest" description="Disordered" evidence="2">
    <location>
        <begin position="1259"/>
        <end position="1289"/>
    </location>
</feature>
<feature type="compositionally biased region" description="Polar residues" evidence="2">
    <location>
        <begin position="1228"/>
        <end position="1238"/>
    </location>
</feature>
<name>A0ABC8YMA6_9POAL</name>
<proteinExistence type="inferred from homology"/>
<feature type="region of interest" description="Disordered" evidence="2">
    <location>
        <begin position="206"/>
        <end position="242"/>
    </location>
</feature>
<feature type="domain" description="WH2" evidence="3">
    <location>
        <begin position="2049"/>
        <end position="2067"/>
    </location>
</feature>
<feature type="compositionally biased region" description="Polar residues" evidence="2">
    <location>
        <begin position="1259"/>
        <end position="1271"/>
    </location>
</feature>
<keyword evidence="5" id="KW-1185">Reference proteome</keyword>
<feature type="region of interest" description="Disordered" evidence="2">
    <location>
        <begin position="703"/>
        <end position="733"/>
    </location>
</feature>
<organism evidence="4 5">
    <name type="scientific">Urochloa decumbens</name>
    <dbReference type="NCBI Taxonomy" id="240449"/>
    <lineage>
        <taxon>Eukaryota</taxon>
        <taxon>Viridiplantae</taxon>
        <taxon>Streptophyta</taxon>
        <taxon>Embryophyta</taxon>
        <taxon>Tracheophyta</taxon>
        <taxon>Spermatophyta</taxon>
        <taxon>Magnoliopsida</taxon>
        <taxon>Liliopsida</taxon>
        <taxon>Poales</taxon>
        <taxon>Poaceae</taxon>
        <taxon>PACMAD clade</taxon>
        <taxon>Panicoideae</taxon>
        <taxon>Panicodae</taxon>
        <taxon>Paniceae</taxon>
        <taxon>Melinidinae</taxon>
        <taxon>Urochloa</taxon>
    </lineage>
</organism>
<evidence type="ECO:0000256" key="1">
    <source>
        <dbReference type="ARBA" id="ARBA00006993"/>
    </source>
</evidence>
<feature type="region of interest" description="Disordered" evidence="2">
    <location>
        <begin position="1863"/>
        <end position="1925"/>
    </location>
</feature>
<feature type="compositionally biased region" description="Polar residues" evidence="2">
    <location>
        <begin position="1893"/>
        <end position="1912"/>
    </location>
</feature>
<reference evidence="4" key="1">
    <citation type="submission" date="2024-10" db="EMBL/GenBank/DDBJ databases">
        <authorList>
            <person name="Ryan C."/>
        </authorList>
    </citation>
    <scope>NUCLEOTIDE SEQUENCE [LARGE SCALE GENOMIC DNA]</scope>
</reference>
<feature type="region of interest" description="Disordered" evidence="2">
    <location>
        <begin position="1215"/>
        <end position="1241"/>
    </location>
</feature>
<evidence type="ECO:0000259" key="3">
    <source>
        <dbReference type="PROSITE" id="PS51082"/>
    </source>
</evidence>
<dbReference type="PANTHER" id="PTHR12902">
    <property type="entry name" value="WASP-1"/>
    <property type="match status" value="1"/>
</dbReference>
<dbReference type="Gene3D" id="1.20.5.340">
    <property type="match status" value="1"/>
</dbReference>
<dbReference type="EMBL" id="OZ075126">
    <property type="protein sequence ID" value="CAL4945097.1"/>
    <property type="molecule type" value="Genomic_DNA"/>
</dbReference>
<dbReference type="Gene3D" id="6.10.280.150">
    <property type="match status" value="2"/>
</dbReference>
<dbReference type="GO" id="GO:0003779">
    <property type="term" value="F:actin binding"/>
    <property type="evidence" value="ECO:0007669"/>
    <property type="project" value="UniProtKB-KW"/>
</dbReference>
<comment type="similarity">
    <text evidence="1">Belongs to the SCAR/WAVE family.</text>
</comment>
<dbReference type="Proteomes" id="UP001497457">
    <property type="component" value="Chromosome 16b"/>
</dbReference>
<dbReference type="GO" id="GO:0005856">
    <property type="term" value="C:cytoskeleton"/>
    <property type="evidence" value="ECO:0007669"/>
    <property type="project" value="UniProtKB-SubCell"/>
</dbReference>
<feature type="compositionally biased region" description="Polar residues" evidence="2">
    <location>
        <begin position="473"/>
        <end position="498"/>
    </location>
</feature>
<gene>
    <name evidence="4" type="ORF">URODEC1_LOCUS35243</name>
</gene>
<sequence>MIRYQIRNEYGLSDPELFAATGEEDDPEALLEGVAMAGLVGVLRQLGDLAEFAAEIFHDLHEDVMATASRGHGLMLRLQQLEAEFPAVEKAIISQTDHSNYPHDDGVNWHANIQLKQNMITQGDMPRFILDSYEECRGPPHLFTLDKFDVAGAGASLKRYSDPSFFKTEHTPNMLEMDVSIENKPRRVKKKAIRWRKGATLESLLIANSESTNSTPKDRTSRKVPPRTTKLKSRHPRSPDHKTISRICREHLLEVISSQQKIFSRYSGRQYHVKFRSTDSSETGELENFGAIVQSSGKLELTKIVPINDTMETISSSTDGSAYLEVGAKKILGKQHEPLEKKGMVPDSGKLQDCPTFQVGESNHSSHSGHGEKCISAGVPADQDADGCRPDDICSNQDNFIDASNNMDSEGEADPEIETEFNPSANMEQIELKCESKEGEDALYAESPEVGPAIDSSPGFNRSCNVGEPTCTDLPSDSASPSMSATNGPGSDSQSGRQLNAVDWTKDEETFDGENLMDVSSSSSVASDNADLQANEDLYGCEQHDLQSNEDLYGCQQHQEEVYHYQSGDHAAVIHTSDHPPKTSSGLDGMAIGSNDHTDKMYHSLEHGQDAVLDDPSMVLSKPNNFSEDNDKLSFGIADDSFLHRTQPNQEEIQEMEKELEQGGSLDMDTSPSILAPLPDKDHLMSHVEMDKDNVTVPEEMAAGTAPTGLDPDGNHDHQDGIAPEHSGTSNNLTYESYDDEIAEDMHLVLLPDDGLPTPFSKDVSEDNQIVVLEGGASTSPNTHKEDSAQASAMARDFSDVQEFPVVILGVPSEEETEAHSGPVEIGVDVAPSTSSLCDNSSSCVEQHSLTEMEDIAEDGKVVVAEESTTSSFAEDVVPPKEFIDDDAIYAEDVVPPKEFIDDAIYTEKTEVLVTNSTEETSRHDLQLQHSSPLREGLETVEATDRNLGELDASREYISKERILQTDNVPPPNEIEPTGEKCSDQDEFLSSAHFPVESDYQEELLEAASHNAEVLSERDLDKDGAVSLKSNTVGKQPEDVDQDLAWGMPDQDSTSTNPFMDPAYMPSHTQNYPSPSVSCQPCFPEEQDSLSELLIQHENMGAAADSLWEPATPPDEAPLPSEVMTEEDFRSLCREYHEIDFSAATEGCHSEPASDSNNISNAFMVSESDFPSSVSALPMKLDQEACVHSKFGSHCAECSSIMDIQGATSMTFSGQEDLKDEEPGGDSHLNSQASLSDNRSSELDLLSVPVDLQQKQQFLSGVDSHSSSPLSDKQKTGEGSCFPSSDVEVKQDPEMHADLAPHSSINENVDELDVAAVPGEPEIGVRVVDEYDNQDIPCCSTSEKDDALMDKPVLVQGSEVCAFDKFDSPIVPSSSIDEIEDNLEVSALGTSFLAEQESECCISGEHDSQIILSPLLDEIDELDGPSLSNATILDQESEVCVPSGLDSRTAPCSTDENIHELDRPPSSSSVLVDPESEDHVWDECDSLVTLCSWVKDRTDESEDPQTNHVFPEELWEEAPSPILDFQVALCSLNDDKVFETEGPPSCNGRVESEKESDCSVEFDSQTAPCSSYSPVLADTRALTSTPVTPSNEKTCQLSLGPPSAVQFQNDSYEDPQAQAPPPLPPLQWRLGRPRLGLLSRKSSMLEPARSIDPVLPASSQDMDIRLCLLDQTDRPTEPVSSQAIKEDTYRSSLLDDNDQNLEFGRMLTGVTVTSVARTEHSEVSENIKGPGYICSSATGVNGSLDAGVISATADEEHLDDSGVTHETSLYSPDPQFRLPTDEQQEPQLCILSSDTQETSVHPSHMRPAASENDKLTDAAGVMENTSTKGHDSENRFYRQPQHVELFSETSDYEEHITNASVEGVKHQSGASEALSDTAKHSAPGTLLKEGTIKGSQILQEQNVGSSEENQSGGPFPSSEPMAPQEFPRDEYNLERENRHQPINPGPLVACPGDKNNFSGIDEANFAHAEQPPVMGWTVGPQMIHPKYGISVEESQFEPDITENHLIKKPISIKNIPRNPLVDAVAAHDRSSMRKVSELAPSADKPKPNERNMLLEQIRNKTFNLKPVAPAHPTAMRSPARADTRNLKVAAIIEKANAIRQAVGSDDEDADSWSDA</sequence>
<evidence type="ECO:0000313" key="4">
    <source>
        <dbReference type="EMBL" id="CAL4945097.1"/>
    </source>
</evidence>